<evidence type="ECO:0000256" key="5">
    <source>
        <dbReference type="ARBA" id="ARBA00008117"/>
    </source>
</evidence>
<keyword evidence="11" id="KW-0833">Ubl conjugation pathway</keyword>
<sequence length="625" mass="70518">MERTQVDPSVLIANVNLPIPKMKILATSPVAPIHRKAKLLTRCLHRGAAAAAKPLALLLMVEDEMSCQFVVSEDQDYTVHFADPDILVNWDFVEQVRICSHEVPSCPICLYPPTAAKITRCGHIFCWACILHYLSLSEKTWSKCPICYSSVHKKDLKSVVATESRQYVVGDTITMQLMKREKGVLLALPKSKWMNVDHPIHLGDEQHSQYSKLLLASKEQVLRRVVQEEKVALEQQLAEEKHTPESCFIEAAIQELKTREEALSGLTESRRKVPGVVPALEQLVLMAPLAKESVFQPRKGVLEYLSAFDEETTEVCSLGSPRPLALPLVEEEEAVSEPEPEACDDSELADDSLGEGTICTESSQQEPVTKPGFTHPSSSPCYYFYQAEDGQHMFLHPVNVRCLVREYGSLEQSPEKISAVVVEIAGYSMSEDVRQRHRYLSHLPLTCEFSICELALQPPVVSKETLEIFSDDIEKRKRQRQKKAREERRRERRIEMEENKKQGKYPEVHIPLENLQQFPAFNSYTCTSDSALGPTSTEGHGALSLSPLSRSPGSQADAEGWKSKSRRVAQNCSKKRRERRKEKKKTETKAPLQHLSRPHQVTLLSRLPSPSGFLFSVLLFCCCNF</sequence>
<dbReference type="Pfam" id="PF13445">
    <property type="entry name" value="zf-RING_UBOX"/>
    <property type="match status" value="1"/>
</dbReference>
<dbReference type="EC" id="2.3.2.27" evidence="6"/>
<dbReference type="AlphaFoldDB" id="A0A452TIQ3"/>
<dbReference type="InterPro" id="IPR001841">
    <property type="entry name" value="Znf_RING"/>
</dbReference>
<dbReference type="GO" id="GO:0006513">
    <property type="term" value="P:protein monoubiquitination"/>
    <property type="evidence" value="ECO:0007669"/>
    <property type="project" value="Ensembl"/>
</dbReference>
<evidence type="ECO:0000256" key="3">
    <source>
        <dbReference type="ARBA" id="ARBA00004496"/>
    </source>
</evidence>
<reference evidence="21" key="1">
    <citation type="submission" date="2019-03" db="UniProtKB">
        <authorList>
            <consortium name="Ensembl"/>
        </authorList>
    </citation>
    <scope>IDENTIFICATION</scope>
</reference>
<gene>
    <name evidence="21" type="primary">RNF10</name>
</gene>
<evidence type="ECO:0000259" key="20">
    <source>
        <dbReference type="PROSITE" id="PS50089"/>
    </source>
</evidence>
<dbReference type="SUPFAM" id="SSF57850">
    <property type="entry name" value="RING/U-box"/>
    <property type="match status" value="1"/>
</dbReference>
<dbReference type="PANTHER" id="PTHR12983:SF9">
    <property type="entry name" value="E3 UBIQUITIN-PROTEIN LIGASE RNF10"/>
    <property type="match status" value="1"/>
</dbReference>
<dbReference type="FunFam" id="3.30.40.10:FF:000112">
    <property type="entry name" value="RING finger protein 10"/>
    <property type="match status" value="1"/>
</dbReference>
<keyword evidence="10 18" id="KW-0863">Zinc-finger</keyword>
<evidence type="ECO:0000256" key="19">
    <source>
        <dbReference type="SAM" id="MobiDB-lite"/>
    </source>
</evidence>
<dbReference type="Ensembl" id="ENSUMAT00000009580.1">
    <property type="protein sequence ID" value="ENSUMAP00000008002.1"/>
    <property type="gene ID" value="ENSUMAG00000006138.1"/>
</dbReference>
<name>A0A452TIQ3_URSMA</name>
<feature type="domain" description="RING-type" evidence="20">
    <location>
        <begin position="106"/>
        <end position="147"/>
    </location>
</feature>
<dbReference type="GO" id="GO:0045944">
    <property type="term" value="P:positive regulation of transcription by RNA polymerase II"/>
    <property type="evidence" value="ECO:0007669"/>
    <property type="project" value="TreeGrafter"/>
</dbReference>
<comment type="catalytic activity">
    <reaction evidence="1">
        <text>S-ubiquitinyl-[E2 ubiquitin-conjugating enzyme]-L-cysteine + [acceptor protein]-L-lysine = [E2 ubiquitin-conjugating enzyme]-L-cysteine + N(6)-ubiquitinyl-[acceptor protein]-L-lysine.</text>
        <dbReference type="EC" id="2.3.2.27"/>
    </reaction>
</comment>
<proteinExistence type="inferred from homology"/>
<dbReference type="PANTHER" id="PTHR12983">
    <property type="entry name" value="RING FINGER 10 FAMILY MEMBER"/>
    <property type="match status" value="1"/>
</dbReference>
<feature type="compositionally biased region" description="Basic residues" evidence="19">
    <location>
        <begin position="563"/>
        <end position="583"/>
    </location>
</feature>
<evidence type="ECO:0000256" key="15">
    <source>
        <dbReference type="ARBA" id="ARBA00035390"/>
    </source>
</evidence>
<comment type="pathway">
    <text evidence="4">Protein modification; protein ubiquitination.</text>
</comment>
<accession>A0A452TIQ3</accession>
<dbReference type="GO" id="GO:0061630">
    <property type="term" value="F:ubiquitin protein ligase activity"/>
    <property type="evidence" value="ECO:0007669"/>
    <property type="project" value="UniProtKB-EC"/>
</dbReference>
<feature type="region of interest" description="Disordered" evidence="19">
    <location>
        <begin position="532"/>
        <end position="594"/>
    </location>
</feature>
<dbReference type="GO" id="GO:0022626">
    <property type="term" value="C:cytosolic ribosome"/>
    <property type="evidence" value="ECO:0007669"/>
    <property type="project" value="Ensembl"/>
</dbReference>
<comment type="subunit">
    <text evidence="17">Interacts with MEOX2.</text>
</comment>
<dbReference type="InterPro" id="IPR027370">
    <property type="entry name" value="Znf-RING_euk"/>
</dbReference>
<keyword evidence="13" id="KW-0539">Nucleus</keyword>
<evidence type="ECO:0000256" key="11">
    <source>
        <dbReference type="ARBA" id="ARBA00022786"/>
    </source>
</evidence>
<keyword evidence="7" id="KW-0963">Cytoplasm</keyword>
<evidence type="ECO:0000256" key="13">
    <source>
        <dbReference type="ARBA" id="ARBA00023242"/>
    </source>
</evidence>
<comment type="function">
    <text evidence="16">E3 ubiquitin-protein ligase that catalyzes monoubiquitination of 40S ribosomal proteins RPS2/us5 and RPS3/us3 in response to ribosome stalling. Part of a ribosome quality control that takes place when ribosomes have stalled during translation initiation (iRQC): RNF10 acts by mediating monoubiquitination of RPS2/us5 and RPS3/us3, promoting their degradation by the proteasome. Also promotes ubiquitination of 40S ribosomal proteins in response to ribosome stalling during translation elongation. The action of RNF10 in iRQC is counteracted by USP10. May also act as a transcriptional factor involved in the regulation of MAG (Myelin-associated glycoprotein) expression. Acts as a regulator of Schwann cell differentiation and myelination.</text>
</comment>
<feature type="region of interest" description="Disordered" evidence="19">
    <location>
        <begin position="475"/>
        <end position="508"/>
    </location>
</feature>
<dbReference type="GO" id="GO:0031643">
    <property type="term" value="P:positive regulation of myelination"/>
    <property type="evidence" value="ECO:0007669"/>
    <property type="project" value="TreeGrafter"/>
</dbReference>
<dbReference type="SMART" id="SM00184">
    <property type="entry name" value="RING"/>
    <property type="match status" value="1"/>
</dbReference>
<evidence type="ECO:0000256" key="6">
    <source>
        <dbReference type="ARBA" id="ARBA00012483"/>
    </source>
</evidence>
<dbReference type="InterPro" id="IPR013083">
    <property type="entry name" value="Znf_RING/FYVE/PHD"/>
</dbReference>
<dbReference type="OMA" id="PRTECIE"/>
<comment type="subcellular location">
    <subcellularLocation>
        <location evidence="3">Cytoplasm</location>
    </subcellularLocation>
    <subcellularLocation>
        <location evidence="2">Nucleus</location>
    </subcellularLocation>
</comment>
<evidence type="ECO:0000256" key="7">
    <source>
        <dbReference type="ARBA" id="ARBA00022490"/>
    </source>
</evidence>
<dbReference type="PROSITE" id="PS50089">
    <property type="entry name" value="ZF_RING_2"/>
    <property type="match status" value="1"/>
</dbReference>
<dbReference type="InterPro" id="IPR017907">
    <property type="entry name" value="Znf_RING_CS"/>
</dbReference>
<feature type="compositionally biased region" description="Basic and acidic residues" evidence="19">
    <location>
        <begin position="484"/>
        <end position="507"/>
    </location>
</feature>
<dbReference type="CDD" id="cd16536">
    <property type="entry name" value="RING-HC_RNF10"/>
    <property type="match status" value="1"/>
</dbReference>
<dbReference type="GO" id="GO:0008270">
    <property type="term" value="F:zinc ion binding"/>
    <property type="evidence" value="ECO:0007669"/>
    <property type="project" value="UniProtKB-KW"/>
</dbReference>
<dbReference type="GeneTree" id="ENSGT00390000001731"/>
<dbReference type="GO" id="GO:1990116">
    <property type="term" value="P:ribosome-associated ubiquitin-dependent protein catabolic process"/>
    <property type="evidence" value="ECO:0007669"/>
    <property type="project" value="Ensembl"/>
</dbReference>
<protein>
    <recommendedName>
        <fullName evidence="14">E3 ubiquitin-protein ligase RNF10</fullName>
        <ecNumber evidence="6">2.3.2.27</ecNumber>
    </recommendedName>
    <alternativeName>
        <fullName evidence="15">RING finger protein 10</fullName>
    </alternativeName>
</protein>
<evidence type="ECO:0000256" key="18">
    <source>
        <dbReference type="PROSITE-ProRule" id="PRU00175"/>
    </source>
</evidence>
<evidence type="ECO:0000256" key="1">
    <source>
        <dbReference type="ARBA" id="ARBA00000900"/>
    </source>
</evidence>
<evidence type="ECO:0000256" key="8">
    <source>
        <dbReference type="ARBA" id="ARBA00022679"/>
    </source>
</evidence>
<evidence type="ECO:0000256" key="10">
    <source>
        <dbReference type="ARBA" id="ARBA00022771"/>
    </source>
</evidence>
<keyword evidence="12" id="KW-0862">Zinc</keyword>
<keyword evidence="9" id="KW-0479">Metal-binding</keyword>
<dbReference type="Gene3D" id="3.30.40.10">
    <property type="entry name" value="Zinc/RING finger domain, C3HC4 (zinc finger)"/>
    <property type="match status" value="1"/>
</dbReference>
<evidence type="ECO:0000256" key="4">
    <source>
        <dbReference type="ARBA" id="ARBA00004906"/>
    </source>
</evidence>
<evidence type="ECO:0000256" key="12">
    <source>
        <dbReference type="ARBA" id="ARBA00022833"/>
    </source>
</evidence>
<feature type="compositionally biased region" description="Low complexity" evidence="19">
    <location>
        <begin position="543"/>
        <end position="554"/>
    </location>
</feature>
<dbReference type="GO" id="GO:0005634">
    <property type="term" value="C:nucleus"/>
    <property type="evidence" value="ECO:0007669"/>
    <property type="project" value="UniProtKB-SubCell"/>
</dbReference>
<dbReference type="GO" id="GO:0000976">
    <property type="term" value="F:transcription cis-regulatory region binding"/>
    <property type="evidence" value="ECO:0007669"/>
    <property type="project" value="TreeGrafter"/>
</dbReference>
<organism evidence="21">
    <name type="scientific">Ursus maritimus</name>
    <name type="common">Polar bear</name>
    <name type="synonym">Thalarctos maritimus</name>
    <dbReference type="NCBI Taxonomy" id="29073"/>
    <lineage>
        <taxon>Eukaryota</taxon>
        <taxon>Metazoa</taxon>
        <taxon>Chordata</taxon>
        <taxon>Craniata</taxon>
        <taxon>Vertebrata</taxon>
        <taxon>Euteleostomi</taxon>
        <taxon>Mammalia</taxon>
        <taxon>Eutheria</taxon>
        <taxon>Laurasiatheria</taxon>
        <taxon>Carnivora</taxon>
        <taxon>Caniformia</taxon>
        <taxon>Ursidae</taxon>
        <taxon>Ursus</taxon>
    </lineage>
</organism>
<evidence type="ECO:0000256" key="9">
    <source>
        <dbReference type="ARBA" id="ARBA00022723"/>
    </source>
</evidence>
<dbReference type="GO" id="GO:0051865">
    <property type="term" value="P:protein autoubiquitination"/>
    <property type="evidence" value="ECO:0007669"/>
    <property type="project" value="Ensembl"/>
</dbReference>
<evidence type="ECO:0000256" key="2">
    <source>
        <dbReference type="ARBA" id="ARBA00004123"/>
    </source>
</evidence>
<comment type="similarity">
    <text evidence="5">Belongs to the RNF10 family.</text>
</comment>
<evidence type="ECO:0000256" key="17">
    <source>
        <dbReference type="ARBA" id="ARBA00062812"/>
    </source>
</evidence>
<evidence type="ECO:0000256" key="14">
    <source>
        <dbReference type="ARBA" id="ARBA00035131"/>
    </source>
</evidence>
<keyword evidence="8" id="KW-0808">Transferase</keyword>
<evidence type="ECO:0000256" key="16">
    <source>
        <dbReference type="ARBA" id="ARBA00053639"/>
    </source>
</evidence>
<dbReference type="InterPro" id="IPR039739">
    <property type="entry name" value="MAG2/RNF10"/>
</dbReference>
<evidence type="ECO:0000313" key="21">
    <source>
        <dbReference type="Ensembl" id="ENSUMAP00000008002"/>
    </source>
</evidence>
<dbReference type="PROSITE" id="PS00518">
    <property type="entry name" value="ZF_RING_1"/>
    <property type="match status" value="1"/>
</dbReference>